<keyword evidence="4 8" id="KW-0812">Transmembrane</keyword>
<evidence type="ECO:0000256" key="6">
    <source>
        <dbReference type="ARBA" id="ARBA00023136"/>
    </source>
</evidence>
<dbReference type="InterPro" id="IPR036058">
    <property type="entry name" value="Kazal_dom_sf"/>
</dbReference>
<evidence type="ECO:0000256" key="2">
    <source>
        <dbReference type="ARBA" id="ARBA00009657"/>
    </source>
</evidence>
<keyword evidence="3" id="KW-1003">Cell membrane</keyword>
<dbReference type="InterPro" id="IPR004156">
    <property type="entry name" value="OATP"/>
</dbReference>
<dbReference type="Gene3D" id="3.30.60.30">
    <property type="match status" value="1"/>
</dbReference>
<sequence length="400" mass="43556">MKEKRANEEDDDQPSTAFLIKSNLPGPDSTCLGMVKGYFSATRRLATNMTYSTLIISSISDSIMFAGFFSFLGRYLQTQYDVTPSMTSIILGCASTPSGVVGNMLGGMCFKRLKLSLKGLCGAIITGGCFTLFILGMFFVVSCDTSPIAGLNTPYPDGTEMIGRDVPIASCMSGCTCPVGVYTPVCGSNGITYVTPCHAGCKDQSFDDDSDQMIYSNCSCIGSNAFLTTPAYEDDTSVPEKCSTSCTTKKYGFIALLALLFLFYAFLNVPCFILFIRTVDNKDKAVALAFSSLLQRVLAFIPAPIFFGAAIQTTCMMFQESCGITGNCLVYDNIRLSRVIIGLVLIFKVMALIMYTICYFTIRRNESGEYTYLQLCQQETPDDTKSAESAMCTIPYETTV</sequence>
<dbReference type="InterPro" id="IPR002350">
    <property type="entry name" value="Kazal_dom"/>
</dbReference>
<dbReference type="Proteomes" id="UP000007110">
    <property type="component" value="Unassembled WGS sequence"/>
</dbReference>
<feature type="transmembrane region" description="Helical" evidence="8">
    <location>
        <begin position="251"/>
        <end position="276"/>
    </location>
</feature>
<proteinExistence type="inferred from homology"/>
<evidence type="ECO:0000256" key="7">
    <source>
        <dbReference type="ARBA" id="ARBA00023157"/>
    </source>
</evidence>
<dbReference type="OrthoDB" id="5062115at2759"/>
<accession>A0A7M7N3U9</accession>
<feature type="transmembrane region" description="Helical" evidence="8">
    <location>
        <begin position="88"/>
        <end position="108"/>
    </location>
</feature>
<reference evidence="11" key="1">
    <citation type="submission" date="2015-02" db="EMBL/GenBank/DDBJ databases">
        <title>Genome sequencing for Strongylocentrotus purpuratus.</title>
        <authorList>
            <person name="Murali S."/>
            <person name="Liu Y."/>
            <person name="Vee V."/>
            <person name="English A."/>
            <person name="Wang M."/>
            <person name="Skinner E."/>
            <person name="Han Y."/>
            <person name="Muzny D.M."/>
            <person name="Worley K.C."/>
            <person name="Gibbs R.A."/>
        </authorList>
    </citation>
    <scope>NUCLEOTIDE SEQUENCE</scope>
</reference>
<dbReference type="PANTHER" id="PTHR11388">
    <property type="entry name" value="ORGANIC ANION TRANSPORTER"/>
    <property type="match status" value="1"/>
</dbReference>
<dbReference type="Pfam" id="PF03137">
    <property type="entry name" value="OATP"/>
    <property type="match status" value="1"/>
</dbReference>
<dbReference type="KEGG" id="spu:115920052"/>
<dbReference type="FunCoup" id="A0A7M7N3U9">
    <property type="interactions" value="1418"/>
</dbReference>
<feature type="transmembrane region" description="Helical" evidence="8">
    <location>
        <begin position="339"/>
        <end position="362"/>
    </location>
</feature>
<reference evidence="10" key="2">
    <citation type="submission" date="2021-01" db="UniProtKB">
        <authorList>
            <consortium name="EnsemblMetazoa"/>
        </authorList>
    </citation>
    <scope>IDENTIFICATION</scope>
</reference>
<evidence type="ECO:0000313" key="10">
    <source>
        <dbReference type="EnsemblMetazoa" id="XP_030830835"/>
    </source>
</evidence>
<keyword evidence="6 8" id="KW-0472">Membrane</keyword>
<keyword evidence="5 8" id="KW-1133">Transmembrane helix</keyword>
<evidence type="ECO:0000313" key="11">
    <source>
        <dbReference type="Proteomes" id="UP000007110"/>
    </source>
</evidence>
<feature type="transmembrane region" description="Helical" evidence="8">
    <location>
        <begin position="53"/>
        <end position="76"/>
    </location>
</feature>
<dbReference type="GO" id="GO:0016323">
    <property type="term" value="C:basolateral plasma membrane"/>
    <property type="evidence" value="ECO:0000318"/>
    <property type="project" value="GO_Central"/>
</dbReference>
<evidence type="ECO:0000256" key="8">
    <source>
        <dbReference type="SAM" id="Phobius"/>
    </source>
</evidence>
<evidence type="ECO:0000259" key="9">
    <source>
        <dbReference type="PROSITE" id="PS51465"/>
    </source>
</evidence>
<dbReference type="GO" id="GO:0015347">
    <property type="term" value="F:sodium-independent organic anion transmembrane transporter activity"/>
    <property type="evidence" value="ECO:0000318"/>
    <property type="project" value="GO_Central"/>
</dbReference>
<dbReference type="SUPFAM" id="SSF100895">
    <property type="entry name" value="Kazal-type serine protease inhibitors"/>
    <property type="match status" value="1"/>
</dbReference>
<comment type="similarity">
    <text evidence="2">Belongs to the organo anion transporter (TC 2.A.60) family.</text>
</comment>
<dbReference type="RefSeq" id="XP_030830835.1">
    <property type="nucleotide sequence ID" value="XM_030974975.1"/>
</dbReference>
<dbReference type="GeneID" id="115920052"/>
<dbReference type="Pfam" id="PF07648">
    <property type="entry name" value="Kazal_2"/>
    <property type="match status" value="1"/>
</dbReference>
<comment type="subcellular location">
    <subcellularLocation>
        <location evidence="1">Cell membrane</location>
        <topology evidence="1">Multi-pass membrane protein</topology>
    </subcellularLocation>
</comment>
<evidence type="ECO:0000256" key="4">
    <source>
        <dbReference type="ARBA" id="ARBA00022692"/>
    </source>
</evidence>
<feature type="domain" description="Kazal-like" evidence="9">
    <location>
        <begin position="165"/>
        <end position="222"/>
    </location>
</feature>
<evidence type="ECO:0000256" key="5">
    <source>
        <dbReference type="ARBA" id="ARBA00022989"/>
    </source>
</evidence>
<feature type="transmembrane region" description="Helical" evidence="8">
    <location>
        <begin position="297"/>
        <end position="319"/>
    </location>
</feature>
<dbReference type="PROSITE" id="PS51465">
    <property type="entry name" value="KAZAL_2"/>
    <property type="match status" value="1"/>
</dbReference>
<name>A0A7M7N3U9_STRPU</name>
<evidence type="ECO:0000256" key="3">
    <source>
        <dbReference type="ARBA" id="ARBA00022475"/>
    </source>
</evidence>
<dbReference type="InterPro" id="IPR036259">
    <property type="entry name" value="MFS_trans_sf"/>
</dbReference>
<keyword evidence="11" id="KW-1185">Reference proteome</keyword>
<protein>
    <recommendedName>
        <fullName evidence="9">Kazal-like domain-containing protein</fullName>
    </recommendedName>
</protein>
<dbReference type="EnsemblMetazoa" id="XM_030974975">
    <property type="protein sequence ID" value="XP_030830835"/>
    <property type="gene ID" value="LOC115920052"/>
</dbReference>
<dbReference type="AlphaFoldDB" id="A0A7M7N3U9"/>
<dbReference type="OMA" id="ESAMCTI"/>
<dbReference type="InParanoid" id="A0A7M7N3U9"/>
<dbReference type="SUPFAM" id="SSF103473">
    <property type="entry name" value="MFS general substrate transporter"/>
    <property type="match status" value="1"/>
</dbReference>
<organism evidence="10 11">
    <name type="scientific">Strongylocentrotus purpuratus</name>
    <name type="common">Purple sea urchin</name>
    <dbReference type="NCBI Taxonomy" id="7668"/>
    <lineage>
        <taxon>Eukaryota</taxon>
        <taxon>Metazoa</taxon>
        <taxon>Echinodermata</taxon>
        <taxon>Eleutherozoa</taxon>
        <taxon>Echinozoa</taxon>
        <taxon>Echinoidea</taxon>
        <taxon>Euechinoidea</taxon>
        <taxon>Echinacea</taxon>
        <taxon>Camarodonta</taxon>
        <taxon>Echinidea</taxon>
        <taxon>Strongylocentrotidae</taxon>
        <taxon>Strongylocentrotus</taxon>
    </lineage>
</organism>
<feature type="transmembrane region" description="Helical" evidence="8">
    <location>
        <begin position="120"/>
        <end position="141"/>
    </location>
</feature>
<dbReference type="PANTHER" id="PTHR11388:SF142">
    <property type="entry name" value="SOLUTE CARRIER ORGANIC ANION TRANSPORTER FAMILY MEMBER 5A1"/>
    <property type="match status" value="1"/>
</dbReference>
<dbReference type="GO" id="GO:0043252">
    <property type="term" value="P:sodium-independent organic anion transport"/>
    <property type="evidence" value="ECO:0000318"/>
    <property type="project" value="GO_Central"/>
</dbReference>
<keyword evidence="7" id="KW-1015">Disulfide bond</keyword>
<evidence type="ECO:0000256" key="1">
    <source>
        <dbReference type="ARBA" id="ARBA00004651"/>
    </source>
</evidence>